<dbReference type="InterPro" id="IPR052292">
    <property type="entry name" value="Glucose_repression_reg"/>
</dbReference>
<dbReference type="EMBL" id="JANBUL010000098">
    <property type="protein sequence ID" value="KAJ2781617.1"/>
    <property type="molecule type" value="Genomic_DNA"/>
</dbReference>
<feature type="region of interest" description="Disordered" evidence="1">
    <location>
        <begin position="202"/>
        <end position="231"/>
    </location>
</feature>
<feature type="compositionally biased region" description="Low complexity" evidence="1">
    <location>
        <begin position="595"/>
        <end position="606"/>
    </location>
</feature>
<evidence type="ECO:0000256" key="1">
    <source>
        <dbReference type="SAM" id="MobiDB-lite"/>
    </source>
</evidence>
<feature type="region of interest" description="Disordered" evidence="1">
    <location>
        <begin position="260"/>
        <end position="305"/>
    </location>
</feature>
<dbReference type="AlphaFoldDB" id="A0A9W8HC62"/>
<protein>
    <recommendedName>
        <fullName evidence="4">Nitrogen regulatory protein areA GATA-like domain-containing protein</fullName>
    </recommendedName>
</protein>
<feature type="compositionally biased region" description="Low complexity" evidence="1">
    <location>
        <begin position="441"/>
        <end position="450"/>
    </location>
</feature>
<dbReference type="PANTHER" id="PTHR28051:SF1">
    <property type="entry name" value="PROTEIN MTL1-RELATED"/>
    <property type="match status" value="1"/>
</dbReference>
<comment type="caution">
    <text evidence="2">The sequence shown here is derived from an EMBL/GenBank/DDBJ whole genome shotgun (WGS) entry which is preliminary data.</text>
</comment>
<feature type="region of interest" description="Disordered" evidence="1">
    <location>
        <begin position="503"/>
        <end position="543"/>
    </location>
</feature>
<reference evidence="2" key="1">
    <citation type="submission" date="2022-07" db="EMBL/GenBank/DDBJ databases">
        <title>Phylogenomic reconstructions and comparative analyses of Kickxellomycotina fungi.</title>
        <authorList>
            <person name="Reynolds N.K."/>
            <person name="Stajich J.E."/>
            <person name="Barry K."/>
            <person name="Grigoriev I.V."/>
            <person name="Crous P."/>
            <person name="Smith M.E."/>
        </authorList>
    </citation>
    <scope>NUCLEOTIDE SEQUENCE</scope>
    <source>
        <strain evidence="2">NBRC 105414</strain>
    </source>
</reference>
<feature type="region of interest" description="Disordered" evidence="1">
    <location>
        <begin position="406"/>
        <end position="487"/>
    </location>
</feature>
<feature type="compositionally biased region" description="Polar residues" evidence="1">
    <location>
        <begin position="202"/>
        <end position="215"/>
    </location>
</feature>
<evidence type="ECO:0000313" key="2">
    <source>
        <dbReference type="EMBL" id="KAJ2781617.1"/>
    </source>
</evidence>
<dbReference type="OrthoDB" id="5563539at2759"/>
<dbReference type="Proteomes" id="UP001140217">
    <property type="component" value="Unassembled WGS sequence"/>
</dbReference>
<organism evidence="2 3">
    <name type="scientific">Coemansia javaensis</name>
    <dbReference type="NCBI Taxonomy" id="2761396"/>
    <lineage>
        <taxon>Eukaryota</taxon>
        <taxon>Fungi</taxon>
        <taxon>Fungi incertae sedis</taxon>
        <taxon>Zoopagomycota</taxon>
        <taxon>Kickxellomycotina</taxon>
        <taxon>Kickxellomycetes</taxon>
        <taxon>Kickxellales</taxon>
        <taxon>Kickxellaceae</taxon>
        <taxon>Coemansia</taxon>
    </lineage>
</organism>
<gene>
    <name evidence="2" type="ORF">H4R18_002761</name>
</gene>
<dbReference type="GO" id="GO:0005773">
    <property type="term" value="C:vacuole"/>
    <property type="evidence" value="ECO:0007669"/>
    <property type="project" value="GOC"/>
</dbReference>
<feature type="compositionally biased region" description="Basic residues" evidence="1">
    <location>
        <begin position="284"/>
        <end position="304"/>
    </location>
</feature>
<proteinExistence type="predicted"/>
<dbReference type="GO" id="GO:0007039">
    <property type="term" value="P:protein catabolic process in the vacuole"/>
    <property type="evidence" value="ECO:0007669"/>
    <property type="project" value="TreeGrafter"/>
</dbReference>
<dbReference type="GO" id="GO:0042149">
    <property type="term" value="P:cellular response to glucose starvation"/>
    <property type="evidence" value="ECO:0007669"/>
    <property type="project" value="TreeGrafter"/>
</dbReference>
<evidence type="ECO:0000313" key="3">
    <source>
        <dbReference type="Proteomes" id="UP001140217"/>
    </source>
</evidence>
<feature type="region of interest" description="Disordered" evidence="1">
    <location>
        <begin position="585"/>
        <end position="608"/>
    </location>
</feature>
<accession>A0A9W8HC62</accession>
<evidence type="ECO:0008006" key="4">
    <source>
        <dbReference type="Google" id="ProtNLM"/>
    </source>
</evidence>
<dbReference type="PANTHER" id="PTHR28051">
    <property type="entry name" value="PROTEIN MTL1-RELATED"/>
    <property type="match status" value="1"/>
</dbReference>
<feature type="compositionally biased region" description="Low complexity" evidence="1">
    <location>
        <begin position="506"/>
        <end position="527"/>
    </location>
</feature>
<sequence length="640" mass="69813">MDGRRALVDVLLHPDCNLYERYPELVHRVDYFLYDWCEETLARTDSLLRRQAQSIREQHGAEAARDDSRFTHTRSVNIVWRQWALSRLQLPPYPPERINWNKDADPVFLYGQVPALRLEVPWSTHSASPSPPAVPDSAATAAATTAAATAAATATAAMATAGLQLKPALKRTDLQTFLTSPTLSPASSPLQSPAVSIRENMSTSSFGSDETTLEPSSSSSEVGSGGAASQLKPRLRFNDRVEQCMVVFDQEKEYLPTDYEDDEDHYHHHHHHHNPDAIAASNNSRRRLAAKKQHSHRPHHRPTRRSLVIKLAPTHLKGDHRKLVAVAAPPPAIAAAAAAAAADYDSDEEEALFGAYDDGVSFASTANSNNSNSNRSNSTAAASTGVGGYIQGCVKTVAGQVRRLVGDSKAMPPPPREDAAAPPLSPDGIVSDPFAAHHQKQQQQQQQQQQHVRTHASGSNAHAASPSHVVRDPFSSAGAAPCDRVPFDDDEDAIIQQFEREMQKCASPPAQPTTAGAGAAAAAAAALQHHHHQQKQHAPSEWDLDDGMYESEYQLHMYDSEYGSELGPHDAAPAHTAGFAAEYHHHHHQPHYTGARAAQQQQQPPHARNESIIDRAEDTIVNTVDAVKWCASFISNYTIF</sequence>
<keyword evidence="3" id="KW-1185">Reference proteome</keyword>
<name>A0A9W8HC62_9FUNG</name>